<dbReference type="PANTHER" id="PTHR12189">
    <property type="entry name" value="MRNA GUANINE-7- METHYLTRANSFERASE"/>
    <property type="match status" value="1"/>
</dbReference>
<feature type="domain" description="MRNA cap 0 methyltransferase" evidence="9">
    <location>
        <begin position="92"/>
        <end position="131"/>
    </location>
</feature>
<evidence type="ECO:0000256" key="8">
    <source>
        <dbReference type="SAM" id="MobiDB-lite"/>
    </source>
</evidence>
<comment type="caution">
    <text evidence="10">The sequence shown here is derived from an EMBL/GenBank/DDBJ whole genome shotgun (WGS) entry which is preliminary data.</text>
</comment>
<organism evidence="10 11">
    <name type="scientific">Brassica napus</name>
    <name type="common">Rape</name>
    <dbReference type="NCBI Taxonomy" id="3708"/>
    <lineage>
        <taxon>Eukaryota</taxon>
        <taxon>Viridiplantae</taxon>
        <taxon>Streptophyta</taxon>
        <taxon>Embryophyta</taxon>
        <taxon>Tracheophyta</taxon>
        <taxon>Spermatophyta</taxon>
        <taxon>Magnoliopsida</taxon>
        <taxon>eudicotyledons</taxon>
        <taxon>Gunneridae</taxon>
        <taxon>Pentapetalae</taxon>
        <taxon>rosids</taxon>
        <taxon>malvids</taxon>
        <taxon>Brassicales</taxon>
        <taxon>Brassicaceae</taxon>
        <taxon>Brassiceae</taxon>
        <taxon>Brassica</taxon>
    </lineage>
</organism>
<comment type="catalytic activity">
    <reaction evidence="7">
        <text>a 5'-end (5'-triphosphoguanosine)-ribonucleoside in mRNA + S-adenosyl-L-methionine = a 5'-end (N(7)-methyl 5'-triphosphoguanosine)-ribonucleoside in mRNA + S-adenosyl-L-homocysteine</text>
        <dbReference type="Rhea" id="RHEA:67008"/>
        <dbReference type="Rhea" id="RHEA-COMP:17166"/>
        <dbReference type="Rhea" id="RHEA-COMP:17167"/>
        <dbReference type="ChEBI" id="CHEBI:57856"/>
        <dbReference type="ChEBI" id="CHEBI:59789"/>
        <dbReference type="ChEBI" id="CHEBI:156461"/>
        <dbReference type="ChEBI" id="CHEBI:167617"/>
        <dbReference type="EC" id="2.1.1.56"/>
    </reaction>
</comment>
<evidence type="ECO:0000256" key="3">
    <source>
        <dbReference type="ARBA" id="ARBA00022679"/>
    </source>
</evidence>
<evidence type="ECO:0000259" key="9">
    <source>
        <dbReference type="Pfam" id="PF03291"/>
    </source>
</evidence>
<gene>
    <name evidence="10" type="ORF">HID58_047865</name>
</gene>
<proteinExistence type="predicted"/>
<keyword evidence="6" id="KW-0506">mRNA capping</keyword>
<evidence type="ECO:0000256" key="5">
    <source>
        <dbReference type="ARBA" id="ARBA00022884"/>
    </source>
</evidence>
<feature type="domain" description="MRNA cap 0 methyltransferase" evidence="9">
    <location>
        <begin position="134"/>
        <end position="241"/>
    </location>
</feature>
<name>A0ABQ8B1B6_BRANA</name>
<evidence type="ECO:0000256" key="1">
    <source>
        <dbReference type="ARBA" id="ARBA00011926"/>
    </source>
</evidence>
<dbReference type="InterPro" id="IPR004971">
    <property type="entry name" value="mRNA_G-N7_MeTrfase_dom"/>
</dbReference>
<evidence type="ECO:0000313" key="11">
    <source>
        <dbReference type="Proteomes" id="UP000824890"/>
    </source>
</evidence>
<dbReference type="PANTHER" id="PTHR12189:SF7">
    <property type="entry name" value="MRNA CAP GUANINE-N7 METHYLTRANSFERASE"/>
    <property type="match status" value="1"/>
</dbReference>
<evidence type="ECO:0000313" key="10">
    <source>
        <dbReference type="EMBL" id="KAH0898297.1"/>
    </source>
</evidence>
<dbReference type="Proteomes" id="UP000824890">
    <property type="component" value="Unassembled WGS sequence"/>
</dbReference>
<keyword evidence="6" id="KW-0507">mRNA processing</keyword>
<accession>A0ABQ8B1B6</accession>
<dbReference type="EC" id="2.1.1.56" evidence="1"/>
<evidence type="ECO:0000256" key="7">
    <source>
        <dbReference type="ARBA" id="ARBA00044712"/>
    </source>
</evidence>
<evidence type="ECO:0000256" key="6">
    <source>
        <dbReference type="ARBA" id="ARBA00023042"/>
    </source>
</evidence>
<evidence type="ECO:0000256" key="4">
    <source>
        <dbReference type="ARBA" id="ARBA00022691"/>
    </source>
</evidence>
<dbReference type="InterPro" id="IPR039753">
    <property type="entry name" value="RG7MT1"/>
</dbReference>
<keyword evidence="3" id="KW-0808">Transferase</keyword>
<keyword evidence="5" id="KW-0694">RNA-binding</keyword>
<evidence type="ECO:0000256" key="2">
    <source>
        <dbReference type="ARBA" id="ARBA00022603"/>
    </source>
</evidence>
<dbReference type="EMBL" id="JAGKQM010000012">
    <property type="protein sequence ID" value="KAH0898297.1"/>
    <property type="molecule type" value="Genomic_DNA"/>
</dbReference>
<feature type="region of interest" description="Disordered" evidence="8">
    <location>
        <begin position="60"/>
        <end position="79"/>
    </location>
</feature>
<dbReference type="InterPro" id="IPR029063">
    <property type="entry name" value="SAM-dependent_MTases_sf"/>
</dbReference>
<dbReference type="Gene3D" id="3.40.50.150">
    <property type="entry name" value="Vaccinia Virus protein VP39"/>
    <property type="match status" value="2"/>
</dbReference>
<keyword evidence="4" id="KW-0949">S-adenosyl-L-methionine</keyword>
<keyword evidence="2" id="KW-0489">Methyltransferase</keyword>
<protein>
    <recommendedName>
        <fullName evidence="1">mRNA (guanine-N(7))-methyltransferase</fullName>
        <ecNumber evidence="1">2.1.1.56</ecNumber>
    </recommendedName>
</protein>
<sequence>MNPNGESPVFDDLISKKPNGKDSVSSDEPIKCTGQSGVSSAKAVSGDSLSKKPNVKAVVSSAEPIKHSSGTGFPKSQPISSCPSLPYLPFNGGDLIKWDKARIGFYVGIDIAEGSVEDCRTRYNGDVDQHQRPEGLEIANSVYWIRFGEWFSQKKFKSSSPFGIEYVFTLRLTLSHEQYDLELVFVKNSHEFVHEYMKKTEFVELMRRLGALGDGNQDQSTLSTDEWDAAYLYLSFVLRKVCFNREEENLMEVRGEERGGRMGK</sequence>
<dbReference type="Pfam" id="PF03291">
    <property type="entry name" value="mRNA_G-N7_MeTrfase"/>
    <property type="match status" value="2"/>
</dbReference>
<reference evidence="10 11" key="1">
    <citation type="submission" date="2021-05" db="EMBL/GenBank/DDBJ databases">
        <title>Genome Assembly of Synthetic Allotetraploid Brassica napus Reveals Homoeologous Exchanges between Subgenomes.</title>
        <authorList>
            <person name="Davis J.T."/>
        </authorList>
    </citation>
    <scope>NUCLEOTIDE SEQUENCE [LARGE SCALE GENOMIC DNA]</scope>
    <source>
        <strain evidence="11">cv. Da-Ae</strain>
        <tissue evidence="10">Seedling</tissue>
    </source>
</reference>
<keyword evidence="11" id="KW-1185">Reference proteome</keyword>
<feature type="region of interest" description="Disordered" evidence="8">
    <location>
        <begin position="1"/>
        <end position="55"/>
    </location>
</feature>